<reference evidence="1 2" key="1">
    <citation type="journal article" date="2024" name="Ann. Entomol. Soc. Am.">
        <title>Genomic analyses of the southern and eastern yellowjacket wasps (Hymenoptera: Vespidae) reveal evolutionary signatures of social life.</title>
        <authorList>
            <person name="Catto M.A."/>
            <person name="Caine P.B."/>
            <person name="Orr S.E."/>
            <person name="Hunt B.G."/>
            <person name="Goodisman M.A.D."/>
        </authorList>
    </citation>
    <scope>NUCLEOTIDE SEQUENCE [LARGE SCALE GENOMIC DNA]</scope>
    <source>
        <strain evidence="1">232</strain>
        <tissue evidence="1">Head and thorax</tissue>
    </source>
</reference>
<accession>A0ABD2AT78</accession>
<dbReference type="AlphaFoldDB" id="A0ABD2AT78"/>
<sequence>MPATSGIYKRVLEKRIFIERTDKGKEISVFQEENSISLPNSSNTQSVNSQNPYLESIQVSKNISNFSPTPLQIGYLSNINTICQQNSIPFSCIVANLYPVSESLNRCISIIKLKCCICGLINHIETDNTSEKDLNVNTYMVSGIISTSREHSQLEELCIAIKLEPR</sequence>
<evidence type="ECO:0000313" key="1">
    <source>
        <dbReference type="EMBL" id="KAL2723591.1"/>
    </source>
</evidence>
<evidence type="ECO:0000313" key="2">
    <source>
        <dbReference type="Proteomes" id="UP001607303"/>
    </source>
</evidence>
<protein>
    <submittedName>
        <fullName evidence="1">Mucin-5AC-like</fullName>
    </submittedName>
</protein>
<gene>
    <name evidence="1" type="ORF">V1477_019442</name>
</gene>
<dbReference type="EMBL" id="JAYRBN010000114">
    <property type="protein sequence ID" value="KAL2723591.1"/>
    <property type="molecule type" value="Genomic_DNA"/>
</dbReference>
<name>A0ABD2AT78_VESMC</name>
<comment type="caution">
    <text evidence="1">The sequence shown here is derived from an EMBL/GenBank/DDBJ whole genome shotgun (WGS) entry which is preliminary data.</text>
</comment>
<organism evidence="1 2">
    <name type="scientific">Vespula maculifrons</name>
    <name type="common">Eastern yellow jacket</name>
    <name type="synonym">Wasp</name>
    <dbReference type="NCBI Taxonomy" id="7453"/>
    <lineage>
        <taxon>Eukaryota</taxon>
        <taxon>Metazoa</taxon>
        <taxon>Ecdysozoa</taxon>
        <taxon>Arthropoda</taxon>
        <taxon>Hexapoda</taxon>
        <taxon>Insecta</taxon>
        <taxon>Pterygota</taxon>
        <taxon>Neoptera</taxon>
        <taxon>Endopterygota</taxon>
        <taxon>Hymenoptera</taxon>
        <taxon>Apocrita</taxon>
        <taxon>Aculeata</taxon>
        <taxon>Vespoidea</taxon>
        <taxon>Vespidae</taxon>
        <taxon>Vespinae</taxon>
        <taxon>Vespula</taxon>
    </lineage>
</organism>
<keyword evidence="2" id="KW-1185">Reference proteome</keyword>
<dbReference type="Proteomes" id="UP001607303">
    <property type="component" value="Unassembled WGS sequence"/>
</dbReference>
<proteinExistence type="predicted"/>